<dbReference type="OrthoDB" id="7513at2157"/>
<dbReference type="GO" id="GO:0046872">
    <property type="term" value="F:metal ion binding"/>
    <property type="evidence" value="ECO:0007669"/>
    <property type="project" value="UniProtKB-KW"/>
</dbReference>
<dbReference type="Pfam" id="PF00149">
    <property type="entry name" value="Metallophos"/>
    <property type="match status" value="1"/>
</dbReference>
<evidence type="ECO:0000313" key="6">
    <source>
        <dbReference type="EMBL" id="KTG19482.1"/>
    </source>
</evidence>
<name>A0A0W1S0L8_9EURY</name>
<dbReference type="Gene3D" id="3.60.21.10">
    <property type="match status" value="1"/>
</dbReference>
<accession>A0A0W1S0L8</accession>
<keyword evidence="7" id="KW-1185">Reference proteome</keyword>
<organism evidence="6 7">
    <name type="scientific">Haloferax profundi</name>
    <dbReference type="NCBI Taxonomy" id="1544718"/>
    <lineage>
        <taxon>Archaea</taxon>
        <taxon>Methanobacteriati</taxon>
        <taxon>Methanobacteriota</taxon>
        <taxon>Stenosarchaea group</taxon>
        <taxon>Halobacteria</taxon>
        <taxon>Halobacteriales</taxon>
        <taxon>Haloferacaceae</taxon>
        <taxon>Haloferax</taxon>
    </lineage>
</organism>
<dbReference type="SUPFAM" id="SSF56300">
    <property type="entry name" value="Metallo-dependent phosphatases"/>
    <property type="match status" value="1"/>
</dbReference>
<evidence type="ECO:0000256" key="2">
    <source>
        <dbReference type="ARBA" id="ARBA00022801"/>
    </source>
</evidence>
<evidence type="ECO:0000256" key="4">
    <source>
        <dbReference type="ARBA" id="ARBA00025742"/>
    </source>
</evidence>
<sequence length="332" mass="35721">MRRAGSPSAGPVLARLARPVSRTPTRLAVVSDPHVTPTGSGTWKVYHRTETRLRTAVSTITDLDVDATVVLGDLTRDGRPGEYAVVDEILADLPTPCVSVPGNHDVPKRWDDYDAPTPGAFADRYSTGELPFVHRVGGVDIVGLDSASGGPDLDLYDSHEGVIPDQHLRWLDEHLADATTPLVVLHHNLFHPRQHTGQFPDGDFYQLRNASALTEILATHGVPLVLSGHIHWPATAVRDGVREIIAPATCSFPQSFLLVDIDRMGTTIRLVPLAGPKGIAEAYTLASRGAAHGQGIAAHADRGLLSSFPLVDERTPPNRPVGSDVPGAVRWR</sequence>
<protein>
    <submittedName>
        <fullName evidence="6">Serine/threonine protein phosphatase</fullName>
    </submittedName>
</protein>
<keyword evidence="2" id="KW-0378">Hydrolase</keyword>
<dbReference type="InterPro" id="IPR004843">
    <property type="entry name" value="Calcineurin-like_PHP"/>
</dbReference>
<dbReference type="RefSeq" id="WP_058573089.1">
    <property type="nucleotide sequence ID" value="NZ_LOPV01000440.1"/>
</dbReference>
<dbReference type="PANTHER" id="PTHR42988:SF2">
    <property type="entry name" value="CYCLIC NUCLEOTIDE PHOSPHODIESTERASE CBUA0032-RELATED"/>
    <property type="match status" value="1"/>
</dbReference>
<dbReference type="EMBL" id="LOPV01000440">
    <property type="protein sequence ID" value="KTG19482.1"/>
    <property type="molecule type" value="Genomic_DNA"/>
</dbReference>
<feature type="domain" description="Calcineurin-like phosphoesterase" evidence="5">
    <location>
        <begin position="26"/>
        <end position="233"/>
    </location>
</feature>
<comment type="caution">
    <text evidence="6">The sequence shown here is derived from an EMBL/GenBank/DDBJ whole genome shotgun (WGS) entry which is preliminary data.</text>
</comment>
<keyword evidence="1" id="KW-0479">Metal-binding</keyword>
<gene>
    <name evidence="6" type="ORF">AUR66_02360</name>
</gene>
<reference evidence="6 7" key="1">
    <citation type="submission" date="2015-12" db="EMBL/GenBank/DDBJ databases">
        <title>Haloferax profundi sp. nov. isolated from the Discovery deep brine-seawater interface in the Red Sea.</title>
        <authorList>
            <person name="Zhang G."/>
            <person name="Stingl U."/>
            <person name="Rashid M."/>
        </authorList>
    </citation>
    <scope>NUCLEOTIDE SEQUENCE [LARGE SCALE GENOMIC DNA]</scope>
    <source>
        <strain evidence="6 7">SB29</strain>
    </source>
</reference>
<comment type="similarity">
    <text evidence="4">Belongs to the cyclic nucleotide phosphodiesterase class-III family.</text>
</comment>
<evidence type="ECO:0000313" key="7">
    <source>
        <dbReference type="Proteomes" id="UP000053157"/>
    </source>
</evidence>
<dbReference type="AlphaFoldDB" id="A0A0W1S0L8"/>
<evidence type="ECO:0000256" key="3">
    <source>
        <dbReference type="ARBA" id="ARBA00023004"/>
    </source>
</evidence>
<dbReference type="Proteomes" id="UP000053157">
    <property type="component" value="Unassembled WGS sequence"/>
</dbReference>
<dbReference type="PANTHER" id="PTHR42988">
    <property type="entry name" value="PHOSPHOHYDROLASE"/>
    <property type="match status" value="1"/>
</dbReference>
<keyword evidence="3" id="KW-0408">Iron</keyword>
<dbReference type="GO" id="GO:0016787">
    <property type="term" value="F:hydrolase activity"/>
    <property type="evidence" value="ECO:0007669"/>
    <property type="project" value="UniProtKB-KW"/>
</dbReference>
<dbReference type="InterPro" id="IPR029052">
    <property type="entry name" value="Metallo-depent_PP-like"/>
</dbReference>
<dbReference type="InterPro" id="IPR050884">
    <property type="entry name" value="CNP_phosphodiesterase-III"/>
</dbReference>
<evidence type="ECO:0000259" key="5">
    <source>
        <dbReference type="Pfam" id="PF00149"/>
    </source>
</evidence>
<proteinExistence type="inferred from homology"/>
<evidence type="ECO:0000256" key="1">
    <source>
        <dbReference type="ARBA" id="ARBA00022723"/>
    </source>
</evidence>